<feature type="domain" description="HTH luxR-type" evidence="2">
    <location>
        <begin position="131"/>
        <end position="196"/>
    </location>
</feature>
<dbReference type="EMBL" id="UAVL01000011">
    <property type="protein sequence ID" value="SQA63465.1"/>
    <property type="molecule type" value="Genomic_DNA"/>
</dbReference>
<dbReference type="GO" id="GO:0003677">
    <property type="term" value="F:DNA binding"/>
    <property type="evidence" value="ECO:0007669"/>
    <property type="project" value="UniProtKB-KW"/>
</dbReference>
<dbReference type="CDD" id="cd06170">
    <property type="entry name" value="LuxR_C_like"/>
    <property type="match status" value="1"/>
</dbReference>
<evidence type="ECO:0000313" key="3">
    <source>
        <dbReference type="EMBL" id="RKR53723.1"/>
    </source>
</evidence>
<reference evidence="3 6" key="2">
    <citation type="submission" date="2018-10" db="EMBL/GenBank/DDBJ databases">
        <title>Genomic Encyclopedia of Type Strains, Phase IV (KMG-IV): sequencing the most valuable type-strain genomes for metagenomic binning, comparative biology and taxonomic classification.</title>
        <authorList>
            <person name="Goeker M."/>
        </authorList>
    </citation>
    <scope>NUCLEOTIDE SEQUENCE [LARGE SCALE GENOMIC DNA]</scope>
    <source>
        <strain evidence="3 6">DSM 5079</strain>
    </source>
</reference>
<dbReference type="EMBL" id="RBIZ01000005">
    <property type="protein sequence ID" value="RKR53723.1"/>
    <property type="molecule type" value="Genomic_DNA"/>
</dbReference>
<keyword evidence="1 3" id="KW-0238">DNA-binding</keyword>
<dbReference type="GO" id="GO:0006355">
    <property type="term" value="P:regulation of DNA-templated transcription"/>
    <property type="evidence" value="ECO:0007669"/>
    <property type="project" value="InterPro"/>
</dbReference>
<organism evidence="4 5">
    <name type="scientific">Yokenella regensburgei</name>
    <dbReference type="NCBI Taxonomy" id="158877"/>
    <lineage>
        <taxon>Bacteria</taxon>
        <taxon>Pseudomonadati</taxon>
        <taxon>Pseudomonadota</taxon>
        <taxon>Gammaproteobacteria</taxon>
        <taxon>Enterobacterales</taxon>
        <taxon>Enterobacteriaceae</taxon>
        <taxon>Yokenella</taxon>
    </lineage>
</organism>
<evidence type="ECO:0000313" key="4">
    <source>
        <dbReference type="EMBL" id="SQA63465.1"/>
    </source>
</evidence>
<dbReference type="InterPro" id="IPR000792">
    <property type="entry name" value="Tscrpt_reg_LuxR_C"/>
</dbReference>
<dbReference type="GeneID" id="66905180"/>
<dbReference type="AlphaFoldDB" id="A0AB38FXQ8"/>
<protein>
    <submittedName>
        <fullName evidence="4">Colanic acid capsular biosynthesis activation protein A</fullName>
    </submittedName>
    <submittedName>
        <fullName evidence="3">DNA-binding NarL/FixJ family response regulator</fullName>
    </submittedName>
</protein>
<dbReference type="SMART" id="SM00421">
    <property type="entry name" value="HTH_LUXR"/>
    <property type="match status" value="1"/>
</dbReference>
<dbReference type="PRINTS" id="PR00038">
    <property type="entry name" value="HTHLUXR"/>
</dbReference>
<reference evidence="4 5" key="1">
    <citation type="submission" date="2018-06" db="EMBL/GenBank/DDBJ databases">
        <authorList>
            <consortium name="Pathogen Informatics"/>
            <person name="Doyle S."/>
        </authorList>
    </citation>
    <scope>NUCLEOTIDE SEQUENCE [LARGE SCALE GENOMIC DNA]</scope>
    <source>
        <strain evidence="4 5">NCTC11967</strain>
    </source>
</reference>
<accession>A0AB38FXQ8</accession>
<name>A0AB38FXQ8_9ENTR</name>
<evidence type="ECO:0000259" key="2">
    <source>
        <dbReference type="PROSITE" id="PS50043"/>
    </source>
</evidence>
<sequence length="197" mass="22486">MYKTLIIDRCHFSRCGLESWLRQVDLFASAVSVTSLSSLLSAKEHIEMWQPHVIIADLCGFTTELQQLPWLVSILSHAWPRARLILFQEHLPAGEEMHDNAWAQLNKNIALADLANVIDAAFRSSPGANHHRIVTPLLTRQEEKVLSLWMEGTNHNTIARLMNINGKTVYTYKRNIRLKLKMENRFSPFLAVTDKAG</sequence>
<dbReference type="Proteomes" id="UP000267341">
    <property type="component" value="Unassembled WGS sequence"/>
</dbReference>
<dbReference type="SUPFAM" id="SSF46894">
    <property type="entry name" value="C-terminal effector domain of the bipartite response regulators"/>
    <property type="match status" value="1"/>
</dbReference>
<proteinExistence type="predicted"/>
<dbReference type="Gene3D" id="1.10.10.10">
    <property type="entry name" value="Winged helix-like DNA-binding domain superfamily/Winged helix DNA-binding domain"/>
    <property type="match status" value="1"/>
</dbReference>
<dbReference type="Proteomes" id="UP000251313">
    <property type="component" value="Unassembled WGS sequence"/>
</dbReference>
<gene>
    <name evidence="3" type="ORF">C7387_3193</name>
    <name evidence="4" type="ORF">NCTC11967_02507</name>
</gene>
<evidence type="ECO:0000313" key="5">
    <source>
        <dbReference type="Proteomes" id="UP000251313"/>
    </source>
</evidence>
<evidence type="ECO:0000313" key="6">
    <source>
        <dbReference type="Proteomes" id="UP000267341"/>
    </source>
</evidence>
<comment type="caution">
    <text evidence="4">The sequence shown here is derived from an EMBL/GenBank/DDBJ whole genome shotgun (WGS) entry which is preliminary data.</text>
</comment>
<keyword evidence="6" id="KW-1185">Reference proteome</keyword>
<dbReference type="PROSITE" id="PS50043">
    <property type="entry name" value="HTH_LUXR_2"/>
    <property type="match status" value="1"/>
</dbReference>
<dbReference type="Pfam" id="PF00196">
    <property type="entry name" value="GerE"/>
    <property type="match status" value="1"/>
</dbReference>
<evidence type="ECO:0000256" key="1">
    <source>
        <dbReference type="ARBA" id="ARBA00023125"/>
    </source>
</evidence>
<dbReference type="InterPro" id="IPR016032">
    <property type="entry name" value="Sig_transdc_resp-reg_C-effctor"/>
</dbReference>
<dbReference type="InterPro" id="IPR036388">
    <property type="entry name" value="WH-like_DNA-bd_sf"/>
</dbReference>
<dbReference type="RefSeq" id="WP_006816773.1">
    <property type="nucleotide sequence ID" value="NZ_CABKQJ010000004.1"/>
</dbReference>